<name>A0A4Q0YTP0_9GAMM</name>
<reference evidence="1 2" key="1">
    <citation type="submission" date="2017-10" db="EMBL/GenBank/DDBJ databases">
        <title>Nyctiphanis sp. nov., isolated from the stomach of the euphausiid Nyctiphanes simplex (Hansen, 1911) in the Gulf of California.</title>
        <authorList>
            <person name="Gomez-Gil B."/>
            <person name="Aguilar-Mendez M."/>
            <person name="Lopez-Cortes A."/>
            <person name="Gomez-Gutierrez J."/>
            <person name="Roque A."/>
            <person name="Lang E."/>
            <person name="Gonzalez-Castillo A."/>
        </authorList>
    </citation>
    <scope>NUCLEOTIDE SEQUENCE [LARGE SCALE GENOMIC DNA]</scope>
    <source>
        <strain evidence="1 2">CAIM 600</strain>
    </source>
</reference>
<evidence type="ECO:0000313" key="1">
    <source>
        <dbReference type="EMBL" id="RXJ74652.1"/>
    </source>
</evidence>
<protein>
    <submittedName>
        <fullName evidence="1">Shikimate kinase</fullName>
    </submittedName>
</protein>
<dbReference type="AlphaFoldDB" id="A0A4Q0YTP0"/>
<proteinExistence type="predicted"/>
<keyword evidence="2" id="KW-1185">Reference proteome</keyword>
<keyword evidence="1" id="KW-0808">Transferase</keyword>
<dbReference type="SUPFAM" id="SSF52540">
    <property type="entry name" value="P-loop containing nucleoside triphosphate hydrolases"/>
    <property type="match status" value="1"/>
</dbReference>
<sequence length="188" mass="21813">MDVIVIFGPPAVGKMTVGMALAEQTGYRLFHNHMTLELVNNFFEFEDPEFWPLVRQIREQLFAAIKHSDMKGLIYTFVWALDEEKDRQSLEKYCAAMGVSVENVLFVELTADTYTRLNRNKTELRLAEKKSKNNLEKSEANLLDFDNKHQMNSADDFIYPNHIKIDNSDLSPQQTAEKIALHFELPRK</sequence>
<dbReference type="InterPro" id="IPR027417">
    <property type="entry name" value="P-loop_NTPase"/>
</dbReference>
<evidence type="ECO:0000313" key="2">
    <source>
        <dbReference type="Proteomes" id="UP000290287"/>
    </source>
</evidence>
<organism evidence="1 2">
    <name type="scientific">Veronia nyctiphanis</name>
    <dbReference type="NCBI Taxonomy" id="1278244"/>
    <lineage>
        <taxon>Bacteria</taxon>
        <taxon>Pseudomonadati</taxon>
        <taxon>Pseudomonadota</taxon>
        <taxon>Gammaproteobacteria</taxon>
        <taxon>Vibrionales</taxon>
        <taxon>Vibrionaceae</taxon>
        <taxon>Veronia</taxon>
    </lineage>
</organism>
<dbReference type="RefSeq" id="WP_129121122.1">
    <property type="nucleotide sequence ID" value="NZ_PEIB01000002.1"/>
</dbReference>
<dbReference type="Gene3D" id="3.40.50.300">
    <property type="entry name" value="P-loop containing nucleotide triphosphate hydrolases"/>
    <property type="match status" value="1"/>
</dbReference>
<comment type="caution">
    <text evidence="1">The sequence shown here is derived from an EMBL/GenBank/DDBJ whole genome shotgun (WGS) entry which is preliminary data.</text>
</comment>
<dbReference type="GO" id="GO:0016301">
    <property type="term" value="F:kinase activity"/>
    <property type="evidence" value="ECO:0007669"/>
    <property type="project" value="UniProtKB-KW"/>
</dbReference>
<dbReference type="Proteomes" id="UP000290287">
    <property type="component" value="Unassembled WGS sequence"/>
</dbReference>
<keyword evidence="1" id="KW-0418">Kinase</keyword>
<dbReference type="OrthoDB" id="193997at2"/>
<dbReference type="EMBL" id="PEIB01000002">
    <property type="protein sequence ID" value="RXJ74652.1"/>
    <property type="molecule type" value="Genomic_DNA"/>
</dbReference>
<accession>A0A4Q0YTP0</accession>
<gene>
    <name evidence="1" type="ORF">CS022_03620</name>
</gene>